<dbReference type="EMBL" id="KB744255">
    <property type="protein sequence ID" value="EOA95545.1"/>
    <property type="molecule type" value="Genomic_DNA"/>
</dbReference>
<protein>
    <submittedName>
        <fullName evidence="1">Uncharacterized protein</fullName>
    </submittedName>
</protein>
<dbReference type="Proteomes" id="UP000296049">
    <property type="component" value="Unassembled WGS sequence"/>
</dbReference>
<keyword evidence="2" id="KW-1185">Reference proteome</keyword>
<sequence length="212" mass="22960">MQYESLQGSSLLFLIGNHAEVELRILVSGLAGGRQTPDVVVVLSTEVRVCHCCLRKGGAERSWLLSERFPVRILVLALSLLTQLFLESISLLTTRANNSVVAAIYAAPLNASALSLSSISTREMEIVANFILVGSESGQCLDFKDVLLIQLAGGSFTHCEVWFISSVPVLSRGESSSRLSGSRAFCVSGFKRGLSCRRWKPEEEGQPAAQLT</sequence>
<reference evidence="2" key="1">
    <citation type="journal article" date="2013" name="Nat. Genet.">
        <title>The duck genome and transcriptome provide insight into an avian influenza virus reservoir species.</title>
        <authorList>
            <person name="Huang Y."/>
            <person name="Li Y."/>
            <person name="Burt D.W."/>
            <person name="Chen H."/>
            <person name="Zhang Y."/>
            <person name="Qian W."/>
            <person name="Kim H."/>
            <person name="Gan S."/>
            <person name="Zhao Y."/>
            <person name="Li J."/>
            <person name="Yi K."/>
            <person name="Feng H."/>
            <person name="Zhu P."/>
            <person name="Li B."/>
            <person name="Liu Q."/>
            <person name="Fairley S."/>
            <person name="Magor K.E."/>
            <person name="Du Z."/>
            <person name="Hu X."/>
            <person name="Goodman L."/>
            <person name="Tafer H."/>
            <person name="Vignal A."/>
            <person name="Lee T."/>
            <person name="Kim K.W."/>
            <person name="Sheng Z."/>
            <person name="An Y."/>
            <person name="Searle S."/>
            <person name="Herrero J."/>
            <person name="Groenen M.A."/>
            <person name="Crooijmans R.P."/>
            <person name="Faraut T."/>
            <person name="Cai Q."/>
            <person name="Webster R.G."/>
            <person name="Aldridge J.R."/>
            <person name="Warren W.C."/>
            <person name="Bartschat S."/>
            <person name="Kehr S."/>
            <person name="Marz M."/>
            <person name="Stadler P.F."/>
            <person name="Smith J."/>
            <person name="Kraus R.H."/>
            <person name="Zhao Y."/>
            <person name="Ren L."/>
            <person name="Fei J."/>
            <person name="Morisson M."/>
            <person name="Kaiser P."/>
            <person name="Griffin D.K."/>
            <person name="Rao M."/>
            <person name="Pitel F."/>
            <person name="Wang J."/>
            <person name="Li N."/>
        </authorList>
    </citation>
    <scope>NUCLEOTIDE SEQUENCE [LARGE SCALE GENOMIC DNA]</scope>
</reference>
<evidence type="ECO:0000313" key="1">
    <source>
        <dbReference type="EMBL" id="EOA95545.1"/>
    </source>
</evidence>
<name>R0JE62_ANAPL</name>
<organism evidence="1 2">
    <name type="scientific">Anas platyrhynchos</name>
    <name type="common">Mallard</name>
    <name type="synonym">Anas boschas</name>
    <dbReference type="NCBI Taxonomy" id="8839"/>
    <lineage>
        <taxon>Eukaryota</taxon>
        <taxon>Metazoa</taxon>
        <taxon>Chordata</taxon>
        <taxon>Craniata</taxon>
        <taxon>Vertebrata</taxon>
        <taxon>Euteleostomi</taxon>
        <taxon>Archelosauria</taxon>
        <taxon>Archosauria</taxon>
        <taxon>Dinosauria</taxon>
        <taxon>Saurischia</taxon>
        <taxon>Theropoda</taxon>
        <taxon>Coelurosauria</taxon>
        <taxon>Aves</taxon>
        <taxon>Neognathae</taxon>
        <taxon>Galloanserae</taxon>
        <taxon>Anseriformes</taxon>
        <taxon>Anatidae</taxon>
        <taxon>Anatinae</taxon>
        <taxon>Anas</taxon>
    </lineage>
</organism>
<gene>
    <name evidence="1" type="ORF">Anapl_14530</name>
</gene>
<dbReference type="AlphaFoldDB" id="R0JE62"/>
<accession>R0JE62</accession>
<proteinExistence type="predicted"/>
<evidence type="ECO:0000313" key="2">
    <source>
        <dbReference type="Proteomes" id="UP000296049"/>
    </source>
</evidence>